<evidence type="ECO:0008006" key="3">
    <source>
        <dbReference type="Google" id="ProtNLM"/>
    </source>
</evidence>
<proteinExistence type="predicted"/>
<gene>
    <name evidence="1" type="ORF">PND82_09535</name>
</gene>
<dbReference type="RefSeq" id="WP_181965651.1">
    <property type="nucleotide sequence ID" value="NZ_JAQLXO010000020.1"/>
</dbReference>
<name>A0AAW6CVW7_9FIRM</name>
<dbReference type="AlphaFoldDB" id="A0AAW6CVW7"/>
<evidence type="ECO:0000313" key="2">
    <source>
        <dbReference type="Proteomes" id="UP001212981"/>
    </source>
</evidence>
<organism evidence="1 2">
    <name type="scientific">Faecalicoccus pleomorphus</name>
    <dbReference type="NCBI Taxonomy" id="1323"/>
    <lineage>
        <taxon>Bacteria</taxon>
        <taxon>Bacillati</taxon>
        <taxon>Bacillota</taxon>
        <taxon>Erysipelotrichia</taxon>
        <taxon>Erysipelotrichales</taxon>
        <taxon>Erysipelotrichaceae</taxon>
        <taxon>Faecalicoccus</taxon>
    </lineage>
</organism>
<evidence type="ECO:0000313" key="1">
    <source>
        <dbReference type="EMBL" id="MDB7983055.1"/>
    </source>
</evidence>
<sequence>MNSLTNESFNLLERVCMRRIDIPNQEKVYVGKVIEFSRKQNNFTIDAIIDGICSKQTYYKLQKEPLSESEYYDQLLERVGLFYDYDSQNPISLDGLWNAFCEQEWSLFDQEIQGLKEQIMNPDVYQYVLSGAIQCIEQKQDIAYAKQLLPLLHDDLKEIVSYFVLWKIYESYVQYKEDVSYLSLKTEINQCQYLFLLIKNEQYYDASVLCEKLLQSTKGKNHDLARIAKLFLLLAIQPEDFVTQCEWIQKNEQLTADSFHAYELLYVTGIFYYKQENYKKAWSYFIQLKDIPQFHIPVLLFLYHMETITSYVLDKHPIPDTTEKDMKVLLTYYEMKYKGDSLQELEKYLWTECRKVIQCFYPPELAQKIIQDELFWIAQQTGNKSRYYQFNKIDYSINT</sequence>
<protein>
    <recommendedName>
        <fullName evidence="3">Tetratricopeptide repeat protein</fullName>
    </recommendedName>
</protein>
<dbReference type="EMBL" id="JAQLXO010000020">
    <property type="protein sequence ID" value="MDB7983055.1"/>
    <property type="molecule type" value="Genomic_DNA"/>
</dbReference>
<accession>A0AAW6CVW7</accession>
<reference evidence="1" key="1">
    <citation type="submission" date="2023-01" db="EMBL/GenBank/DDBJ databases">
        <title>Human gut microbiome strain richness.</title>
        <authorList>
            <person name="Chen-Liaw A."/>
        </authorList>
    </citation>
    <scope>NUCLEOTIDE SEQUENCE</scope>
    <source>
        <strain evidence="1">D8_m1001271B151109d0_201107</strain>
    </source>
</reference>
<dbReference type="Proteomes" id="UP001212981">
    <property type="component" value="Unassembled WGS sequence"/>
</dbReference>
<comment type="caution">
    <text evidence="1">The sequence shown here is derived from an EMBL/GenBank/DDBJ whole genome shotgun (WGS) entry which is preliminary data.</text>
</comment>